<dbReference type="Pfam" id="PF00343">
    <property type="entry name" value="Phosphorylase"/>
    <property type="match status" value="1"/>
</dbReference>
<keyword evidence="13" id="KW-1185">Reference proteome</keyword>
<keyword evidence="7" id="KW-0808">Transferase</keyword>
<keyword evidence="8" id="KW-0663">Pyridoxal phosphate</keyword>
<dbReference type="EMBL" id="BAABBX010000018">
    <property type="protein sequence ID" value="GAA4195254.1"/>
    <property type="molecule type" value="Genomic_DNA"/>
</dbReference>
<dbReference type="PANTHER" id="PTHR42655">
    <property type="entry name" value="GLYCOGEN PHOSPHORYLASE"/>
    <property type="match status" value="1"/>
</dbReference>
<dbReference type="Proteomes" id="UP001500213">
    <property type="component" value="Unassembled WGS sequence"/>
</dbReference>
<sequence length="855" mass="92898">MKAIRRFTVRAVIPEPLSALEELALNLRWSWHRPTQRLFRAISDEAWHASHDPIQLLGAVEPARLEALAADPGFVQQANELRDELRRYITEPRWYQGLEGAPASVAYFSAEFGVAAALPQYSGGLGILAGDHLKAASDLGIPLIGVGLFYRSGYFRQSISGDGWQHESYPVLDPDGLPLSVLRRPDGMAARVSLALPDGRSLSARVWVAAVGRVKLLLLDTNIRENDEDLRSVTDRLYGGGGEHRLLQELLLGIGGVRAIDLAVELLGLTPPTVFHTNEGHSGFQGLERISNLIGDGLSFDEALQVARAGTVFTTHTPVPAGIDRFERPLIERYFSTADLLPGVTLDQVLSLALESQMGGPDSVFNMAVLGLRLGQHANGVAKLHGRVSRAMFRPLWPGFDADEVPISSITNGVHAPTWVDSTLVALAEAHFGTGDTTRVDWESEQLADAALWAARNEMRAATVTDARRRVRAAHTVTGGIAPAWTEQVLDPGALTIGFARRGASYKRLTLMLHDRERLRGILTDPERPVQIIVAGKAHPADDDGKRLIQELYEFAEQPDIRGRIVFLPNYDITMAQTLYPGTDVWLNNPLRPMEACGTSGMKAALNGSLNLSILDGWWDEYYDGRNGWAIPSADSAGDAAERDALEANALYDLIEHQIAPMFYDRDDDGVPAQWLAHVRYALKTLSPELSADRMVMQYVDELYTPAHHFATTLAADRFAAARSLSAWKKKVVAAWPQVAVAHVESGGLDAVPQVNDALHVRAHVALGELTPDDVRVEVVYGHSEPAAGDELTELRSRELAVDTDAAAADGTGTTAFTGTVVLDRAGSFGYTVRVLPKNELLAAPAELGLVAVAG</sequence>
<dbReference type="Gene3D" id="3.40.50.2000">
    <property type="entry name" value="Glycogen Phosphorylase B"/>
    <property type="match status" value="3"/>
</dbReference>
<accession>A0ABP8B0Y1</accession>
<dbReference type="NCBIfam" id="TIGR02094">
    <property type="entry name" value="more_P_ylases"/>
    <property type="match status" value="1"/>
</dbReference>
<evidence type="ECO:0000256" key="6">
    <source>
        <dbReference type="ARBA" id="ARBA00022676"/>
    </source>
</evidence>
<gene>
    <name evidence="12" type="ORF">GCM10022288_31900</name>
</gene>
<dbReference type="PIRSF" id="PIRSF000460">
    <property type="entry name" value="Pprylas_GlgP"/>
    <property type="match status" value="1"/>
</dbReference>
<evidence type="ECO:0000256" key="2">
    <source>
        <dbReference type="ARBA" id="ARBA00001933"/>
    </source>
</evidence>
<dbReference type="InterPro" id="IPR052182">
    <property type="entry name" value="Glycogen/Maltodextrin_Phosph"/>
</dbReference>
<keyword evidence="9" id="KW-0119">Carbohydrate metabolism</keyword>
<dbReference type="InterPro" id="IPR000811">
    <property type="entry name" value="Glyco_trans_35"/>
</dbReference>
<dbReference type="EC" id="2.4.1.1" evidence="4"/>
<dbReference type="PROSITE" id="PS00102">
    <property type="entry name" value="PHOSPHORYLASE"/>
    <property type="match status" value="1"/>
</dbReference>
<dbReference type="PANTHER" id="PTHR42655:SF1">
    <property type="entry name" value="GLYCOGEN PHOSPHORYLASE"/>
    <property type="match status" value="1"/>
</dbReference>
<keyword evidence="6" id="KW-0328">Glycosyltransferase</keyword>
<comment type="caution">
    <text evidence="12">The sequence shown here is derived from an EMBL/GenBank/DDBJ whole genome shotgun (WGS) entry which is preliminary data.</text>
</comment>
<evidence type="ECO:0000256" key="8">
    <source>
        <dbReference type="ARBA" id="ARBA00022898"/>
    </source>
</evidence>
<organism evidence="12 13">
    <name type="scientific">Gryllotalpicola kribbensis</name>
    <dbReference type="NCBI Taxonomy" id="993084"/>
    <lineage>
        <taxon>Bacteria</taxon>
        <taxon>Bacillati</taxon>
        <taxon>Actinomycetota</taxon>
        <taxon>Actinomycetes</taxon>
        <taxon>Micrococcales</taxon>
        <taxon>Microbacteriaceae</taxon>
        <taxon>Gryllotalpicola</taxon>
    </lineage>
</organism>
<comment type="cofactor">
    <cofactor evidence="2">
        <name>pyridoxal 5'-phosphate</name>
        <dbReference type="ChEBI" id="CHEBI:597326"/>
    </cofactor>
</comment>
<evidence type="ECO:0000256" key="4">
    <source>
        <dbReference type="ARBA" id="ARBA00012591"/>
    </source>
</evidence>
<evidence type="ECO:0000256" key="3">
    <source>
        <dbReference type="ARBA" id="ARBA00006047"/>
    </source>
</evidence>
<proteinExistence type="inferred from homology"/>
<evidence type="ECO:0000259" key="11">
    <source>
        <dbReference type="Pfam" id="PF11897"/>
    </source>
</evidence>
<evidence type="ECO:0000313" key="13">
    <source>
        <dbReference type="Proteomes" id="UP001500213"/>
    </source>
</evidence>
<protein>
    <recommendedName>
        <fullName evidence="4">glycogen phosphorylase</fullName>
        <ecNumber evidence="4">2.4.1.1</ecNumber>
    </recommendedName>
</protein>
<evidence type="ECO:0000313" key="12">
    <source>
        <dbReference type="EMBL" id="GAA4195254.1"/>
    </source>
</evidence>
<dbReference type="RefSeq" id="WP_344778745.1">
    <property type="nucleotide sequence ID" value="NZ_BAABBX010000018.1"/>
</dbReference>
<evidence type="ECO:0000256" key="7">
    <source>
        <dbReference type="ARBA" id="ARBA00022679"/>
    </source>
</evidence>
<evidence type="ECO:0000256" key="9">
    <source>
        <dbReference type="ARBA" id="ARBA00023277"/>
    </source>
</evidence>
<name>A0ABP8B0Y1_9MICO</name>
<comment type="similarity">
    <text evidence="3">Belongs to the glycogen phosphorylase family.</text>
</comment>
<dbReference type="InterPro" id="IPR024517">
    <property type="entry name" value="Glycogen_phosphorylase_DUF3417"/>
</dbReference>
<comment type="function">
    <text evidence="10">Phosphorylase is an important allosteric enzyme in carbohydrate metabolism. Enzymes from different sources differ in their regulatory mechanisms and in their natural substrates. However, all known phosphorylases share catalytic and structural properties.</text>
</comment>
<evidence type="ECO:0000256" key="5">
    <source>
        <dbReference type="ARBA" id="ARBA00022533"/>
    </source>
</evidence>
<evidence type="ECO:0000256" key="1">
    <source>
        <dbReference type="ARBA" id="ARBA00001275"/>
    </source>
</evidence>
<keyword evidence="5" id="KW-0021">Allosteric enzyme</keyword>
<feature type="domain" description="DUF3417" evidence="11">
    <location>
        <begin position="13"/>
        <end position="118"/>
    </location>
</feature>
<dbReference type="InterPro" id="IPR011834">
    <property type="entry name" value="Agluc_phsphrylas"/>
</dbReference>
<dbReference type="InterPro" id="IPR035090">
    <property type="entry name" value="Pyridoxal_P_attach_site"/>
</dbReference>
<comment type="catalytic activity">
    <reaction evidence="1">
        <text>[(1-&gt;4)-alpha-D-glucosyl](n) + phosphate = [(1-&gt;4)-alpha-D-glucosyl](n-1) + alpha-D-glucose 1-phosphate</text>
        <dbReference type="Rhea" id="RHEA:41732"/>
        <dbReference type="Rhea" id="RHEA-COMP:9584"/>
        <dbReference type="Rhea" id="RHEA-COMP:9586"/>
        <dbReference type="ChEBI" id="CHEBI:15444"/>
        <dbReference type="ChEBI" id="CHEBI:43474"/>
        <dbReference type="ChEBI" id="CHEBI:58601"/>
        <dbReference type="EC" id="2.4.1.1"/>
    </reaction>
</comment>
<dbReference type="SUPFAM" id="SSF53756">
    <property type="entry name" value="UDP-Glycosyltransferase/glycogen phosphorylase"/>
    <property type="match status" value="1"/>
</dbReference>
<reference evidence="13" key="1">
    <citation type="journal article" date="2019" name="Int. J. Syst. Evol. Microbiol.">
        <title>The Global Catalogue of Microorganisms (GCM) 10K type strain sequencing project: providing services to taxonomists for standard genome sequencing and annotation.</title>
        <authorList>
            <consortium name="The Broad Institute Genomics Platform"/>
            <consortium name="The Broad Institute Genome Sequencing Center for Infectious Disease"/>
            <person name="Wu L."/>
            <person name="Ma J."/>
        </authorList>
    </citation>
    <scope>NUCLEOTIDE SEQUENCE [LARGE SCALE GENOMIC DNA]</scope>
    <source>
        <strain evidence="13">JCM 17593</strain>
    </source>
</reference>
<dbReference type="Pfam" id="PF11897">
    <property type="entry name" value="DUF3417"/>
    <property type="match status" value="1"/>
</dbReference>
<evidence type="ECO:0000256" key="10">
    <source>
        <dbReference type="ARBA" id="ARBA00025174"/>
    </source>
</evidence>